<dbReference type="GO" id="GO:0003676">
    <property type="term" value="F:nucleic acid binding"/>
    <property type="evidence" value="ECO:0007669"/>
    <property type="project" value="InterPro"/>
</dbReference>
<reference evidence="2" key="2">
    <citation type="submission" date="2025-08" db="UniProtKB">
        <authorList>
            <consortium name="RefSeq"/>
        </authorList>
    </citation>
    <scope>IDENTIFICATION</scope>
    <source>
        <tissue evidence="2">Leaf</tissue>
    </source>
</reference>
<evidence type="ECO:0000313" key="2">
    <source>
        <dbReference type="RefSeq" id="XP_009763124.1"/>
    </source>
</evidence>
<proteinExistence type="predicted"/>
<sequence>MCGFLNNGVKHLLHIYSFRFQNFYSTSTATSRTNFLVETLVNSLGFSPQEALSTSAKTLVVGMSAFLNNGVKQLLHVYRFRFHVFYSKAAVAATSDTNFLVETLVNSLGFSPQEALSTSAKVSCLRPRNYNPNLVLNFLEQVGLDKTHIKKVVYSVPALLLCDVDCYDLGKPK</sequence>
<dbReference type="AlphaFoldDB" id="A0A1U7VLA6"/>
<dbReference type="RefSeq" id="XP_009763124.1">
    <property type="nucleotide sequence ID" value="XM_009764822.1"/>
</dbReference>
<accession>A0A1U7VLA6</accession>
<dbReference type="PANTHER" id="PTHR13068:SF127">
    <property type="entry name" value="MITOCHONDRIAL TRANSCRIPTION TERMINATION FACTOR"/>
    <property type="match status" value="1"/>
</dbReference>
<evidence type="ECO:0000313" key="1">
    <source>
        <dbReference type="Proteomes" id="UP000189701"/>
    </source>
</evidence>
<dbReference type="InterPro" id="IPR003690">
    <property type="entry name" value="MTERF"/>
</dbReference>
<reference evidence="1" key="1">
    <citation type="journal article" date="2013" name="Genome Biol.">
        <title>Reference genomes and transcriptomes of Nicotiana sylvestris and Nicotiana tomentosiformis.</title>
        <authorList>
            <person name="Sierro N."/>
            <person name="Battey J.N."/>
            <person name="Ouadi S."/>
            <person name="Bovet L."/>
            <person name="Goepfert S."/>
            <person name="Bakaher N."/>
            <person name="Peitsch M.C."/>
            <person name="Ivanov N.V."/>
        </authorList>
    </citation>
    <scope>NUCLEOTIDE SEQUENCE [LARGE SCALE GENOMIC DNA]</scope>
</reference>
<gene>
    <name evidence="2" type="primary">LOC104215074</name>
</gene>
<organism evidence="1 2">
    <name type="scientific">Nicotiana sylvestris</name>
    <name type="common">Wood tobacco</name>
    <name type="synonym">South American tobacco</name>
    <dbReference type="NCBI Taxonomy" id="4096"/>
    <lineage>
        <taxon>Eukaryota</taxon>
        <taxon>Viridiplantae</taxon>
        <taxon>Streptophyta</taxon>
        <taxon>Embryophyta</taxon>
        <taxon>Tracheophyta</taxon>
        <taxon>Spermatophyta</taxon>
        <taxon>Magnoliopsida</taxon>
        <taxon>eudicotyledons</taxon>
        <taxon>Gunneridae</taxon>
        <taxon>Pentapetalae</taxon>
        <taxon>asterids</taxon>
        <taxon>lamiids</taxon>
        <taxon>Solanales</taxon>
        <taxon>Solanaceae</taxon>
        <taxon>Nicotianoideae</taxon>
        <taxon>Nicotianeae</taxon>
        <taxon>Nicotiana</taxon>
    </lineage>
</organism>
<protein>
    <submittedName>
        <fullName evidence="2">Uncharacterized protein LOC104215074 isoform X2</fullName>
    </submittedName>
</protein>
<name>A0A1U7VLA6_NICSY</name>
<dbReference type="Proteomes" id="UP000189701">
    <property type="component" value="Unplaced"/>
</dbReference>
<dbReference type="PANTHER" id="PTHR13068">
    <property type="entry name" value="CGI-12 PROTEIN-RELATED"/>
    <property type="match status" value="1"/>
</dbReference>
<keyword evidence="1" id="KW-1185">Reference proteome</keyword>